<name>A0A840C2B3_9HYPH</name>
<comment type="caution">
    <text evidence="2">The sequence shown here is derived from an EMBL/GenBank/DDBJ whole genome shotgun (WGS) entry which is preliminary data.</text>
</comment>
<gene>
    <name evidence="2" type="ORF">GGR16_005063</name>
</gene>
<evidence type="ECO:0000256" key="1">
    <source>
        <dbReference type="SAM" id="MobiDB-lite"/>
    </source>
</evidence>
<dbReference type="EMBL" id="JACIEN010000011">
    <property type="protein sequence ID" value="MBB4020001.1"/>
    <property type="molecule type" value="Genomic_DNA"/>
</dbReference>
<evidence type="ECO:0000313" key="3">
    <source>
        <dbReference type="Proteomes" id="UP000577362"/>
    </source>
</evidence>
<accession>A0A840C2B3</accession>
<organism evidence="2 3">
    <name type="scientific">Chelatococcus caeni</name>
    <dbReference type="NCBI Taxonomy" id="1348468"/>
    <lineage>
        <taxon>Bacteria</taxon>
        <taxon>Pseudomonadati</taxon>
        <taxon>Pseudomonadota</taxon>
        <taxon>Alphaproteobacteria</taxon>
        <taxon>Hyphomicrobiales</taxon>
        <taxon>Chelatococcaceae</taxon>
        <taxon>Chelatococcus</taxon>
    </lineage>
</organism>
<dbReference type="Proteomes" id="UP000577362">
    <property type="component" value="Unassembled WGS sequence"/>
</dbReference>
<proteinExistence type="predicted"/>
<protein>
    <submittedName>
        <fullName evidence="2">Uncharacterized protein</fullName>
    </submittedName>
</protein>
<feature type="region of interest" description="Disordered" evidence="1">
    <location>
        <begin position="1"/>
        <end position="20"/>
    </location>
</feature>
<sequence>MEEPAHEKRAVRRRSGKADWPNHVRLSERQHGGCGATDPDFTPREQAAIWRATPDSDDHYVYAIAL</sequence>
<evidence type="ECO:0000313" key="2">
    <source>
        <dbReference type="EMBL" id="MBB4020001.1"/>
    </source>
</evidence>
<reference evidence="2 3" key="1">
    <citation type="submission" date="2020-08" db="EMBL/GenBank/DDBJ databases">
        <title>Genomic Encyclopedia of Type Strains, Phase IV (KMG-IV): sequencing the most valuable type-strain genomes for metagenomic binning, comparative biology and taxonomic classification.</title>
        <authorList>
            <person name="Goeker M."/>
        </authorList>
    </citation>
    <scope>NUCLEOTIDE SEQUENCE [LARGE SCALE GENOMIC DNA]</scope>
    <source>
        <strain evidence="2 3">DSM 103737</strain>
    </source>
</reference>
<dbReference type="AlphaFoldDB" id="A0A840C2B3"/>
<keyword evidence="3" id="KW-1185">Reference proteome</keyword>